<dbReference type="KEGG" id="dfa:DFA_08345"/>
<dbReference type="InterPro" id="IPR032675">
    <property type="entry name" value="LRR_dom_sf"/>
</dbReference>
<feature type="signal peptide" evidence="1">
    <location>
        <begin position="1"/>
        <end position="19"/>
    </location>
</feature>
<proteinExistence type="predicted"/>
<dbReference type="AlphaFoldDB" id="F4Q5U1"/>
<dbReference type="RefSeq" id="XP_004355834.1">
    <property type="nucleotide sequence ID" value="XM_004355781.1"/>
</dbReference>
<evidence type="ECO:0000256" key="1">
    <source>
        <dbReference type="SAM" id="SignalP"/>
    </source>
</evidence>
<evidence type="ECO:0008006" key="4">
    <source>
        <dbReference type="Google" id="ProtNLM"/>
    </source>
</evidence>
<dbReference type="PANTHER" id="PTHR32134:SF169">
    <property type="entry name" value="FNIP REPEAT-CONTAINING PROTEIN-RELATED"/>
    <property type="match status" value="1"/>
</dbReference>
<dbReference type="InterPro" id="IPR051251">
    <property type="entry name" value="STK_FNIP-Repeat"/>
</dbReference>
<dbReference type="GeneID" id="14869607"/>
<gene>
    <name evidence="2" type="ORF">DFA_08345</name>
</gene>
<reference evidence="3" key="1">
    <citation type="journal article" date="2011" name="Genome Res.">
        <title>Phylogeny-wide analysis of social amoeba genomes highlights ancient origins for complex intercellular communication.</title>
        <authorList>
            <person name="Heidel A.J."/>
            <person name="Lawal H.M."/>
            <person name="Felder M."/>
            <person name="Schilde C."/>
            <person name="Helps N.R."/>
            <person name="Tunggal B."/>
            <person name="Rivero F."/>
            <person name="John U."/>
            <person name="Schleicher M."/>
            <person name="Eichinger L."/>
            <person name="Platzer M."/>
            <person name="Noegel A.A."/>
            <person name="Schaap P."/>
            <person name="Gloeckner G."/>
        </authorList>
    </citation>
    <scope>NUCLEOTIDE SEQUENCE [LARGE SCALE GENOMIC DNA]</scope>
    <source>
        <strain evidence="3">SH3</strain>
    </source>
</reference>
<keyword evidence="1" id="KW-0732">Signal</keyword>
<dbReference type="Proteomes" id="UP000007797">
    <property type="component" value="Unassembled WGS sequence"/>
</dbReference>
<dbReference type="Gene3D" id="3.80.10.10">
    <property type="entry name" value="Ribonuclease Inhibitor"/>
    <property type="match status" value="1"/>
</dbReference>
<evidence type="ECO:0000313" key="3">
    <source>
        <dbReference type="Proteomes" id="UP000007797"/>
    </source>
</evidence>
<organism evidence="2 3">
    <name type="scientific">Cavenderia fasciculata</name>
    <name type="common">Slime mold</name>
    <name type="synonym">Dictyostelium fasciculatum</name>
    <dbReference type="NCBI Taxonomy" id="261658"/>
    <lineage>
        <taxon>Eukaryota</taxon>
        <taxon>Amoebozoa</taxon>
        <taxon>Evosea</taxon>
        <taxon>Eumycetozoa</taxon>
        <taxon>Dictyostelia</taxon>
        <taxon>Acytosteliales</taxon>
        <taxon>Cavenderiaceae</taxon>
        <taxon>Cavenderia</taxon>
    </lineage>
</organism>
<sequence length="561" mass="63163">MTSSLLSLSNLILLNIISSIQDNGDIICLMLTCKKLYQTSSSLRRSIIFKGKGVIPITERGIISNQFKTTATRFTLLSFKDILERSISDRQLILPERVDREYSFPDWIYPYITIERVDKSNITTALVMYDIHAYLKSFYATVPSIETLFINDELYNSELDLGSIDQLPNLKRLWVNADKLNLGTHTTLKSLALNIGNTMTLVDLGLIKFVSLTKLSFKSHCVSDIGPGLLPSSLTSLTLRPREIPPQDTFLSLKSLVKLKIFMATNEMDKDVDDRPCIDLSTLSNLKLLKVHYDNQDNDDHCIDLIVPTSLKILYLWCACLQIPSQCTMPQLEKLIVHQRILNGLKINLPLQCPSLNKLSIIDCKEMLLADIIIPSTVKKITIDKKSIVDNILVQVALPPMLTHLSIKGHSYEYIQRLPDSLVKLKQTFNSFKAPFSSLPRHLKKLSLQVQCDTDFVLPSGNLPNLETLNLFKMIGDFKIGAIPPTIKNLSISLNPKISPNGLSIFSIGPRIDGTADGQVSQWLPYNTTHLTCHLTNFQMGIDSKAVFRLDQVINHTNIRQ</sequence>
<dbReference type="SUPFAM" id="SSF52058">
    <property type="entry name" value="L domain-like"/>
    <property type="match status" value="1"/>
</dbReference>
<evidence type="ECO:0000313" key="2">
    <source>
        <dbReference type="EMBL" id="EGG17350.1"/>
    </source>
</evidence>
<dbReference type="EMBL" id="GL883021">
    <property type="protein sequence ID" value="EGG17350.1"/>
    <property type="molecule type" value="Genomic_DNA"/>
</dbReference>
<dbReference type="PANTHER" id="PTHR32134">
    <property type="entry name" value="FNIP REPEAT-CONTAINING PROTEIN"/>
    <property type="match status" value="1"/>
</dbReference>
<feature type="chain" id="PRO_5003320614" description="F-box domain-containing protein" evidence="1">
    <location>
        <begin position="20"/>
        <end position="561"/>
    </location>
</feature>
<name>F4Q5U1_CACFS</name>
<keyword evidence="3" id="KW-1185">Reference proteome</keyword>
<accession>F4Q5U1</accession>
<protein>
    <recommendedName>
        <fullName evidence="4">F-box domain-containing protein</fullName>
    </recommendedName>
</protein>